<name>A0A5S9NI22_9HYPH</name>
<proteinExistence type="predicted"/>
<dbReference type="Proteomes" id="UP000433050">
    <property type="component" value="Unassembled WGS sequence"/>
</dbReference>
<accession>A0A5S9NI22</accession>
<dbReference type="EMBL" id="CACSAS010000001">
    <property type="protein sequence ID" value="CAA0089873.1"/>
    <property type="molecule type" value="Genomic_DNA"/>
</dbReference>
<sequence>MVQNAALHQIEPASIHALMSVLSCSIQPFAVRKSLYIPGIQNTLEAQMSTVTLSRHTSPDFFSRVVEGVAAFFEAVGEGRRIAQRYEALSRLSDAALATRGLTRQDIARVAVNGR</sequence>
<keyword evidence="2" id="KW-1185">Reference proteome</keyword>
<gene>
    <name evidence="1" type="ORF">STARVERO_01037</name>
</gene>
<protein>
    <submittedName>
        <fullName evidence="1">Uncharacterized protein</fullName>
    </submittedName>
</protein>
<reference evidence="1 2" key="1">
    <citation type="submission" date="2019-12" db="EMBL/GenBank/DDBJ databases">
        <authorList>
            <person name="Reyes-Prieto M."/>
        </authorList>
    </citation>
    <scope>NUCLEOTIDE SEQUENCE [LARGE SCALE GENOMIC DNA]</scope>
    <source>
        <strain evidence="1">HF14-78462</strain>
    </source>
</reference>
<evidence type="ECO:0000313" key="2">
    <source>
        <dbReference type="Proteomes" id="UP000433050"/>
    </source>
</evidence>
<organism evidence="1 2">
    <name type="scientific">Starkeya nomas</name>
    <dbReference type="NCBI Taxonomy" id="2666134"/>
    <lineage>
        <taxon>Bacteria</taxon>
        <taxon>Pseudomonadati</taxon>
        <taxon>Pseudomonadota</taxon>
        <taxon>Alphaproteobacteria</taxon>
        <taxon>Hyphomicrobiales</taxon>
        <taxon>Xanthobacteraceae</taxon>
        <taxon>Starkeya</taxon>
    </lineage>
</organism>
<dbReference type="AlphaFoldDB" id="A0A5S9NI22"/>
<evidence type="ECO:0000313" key="1">
    <source>
        <dbReference type="EMBL" id="CAA0089873.1"/>
    </source>
</evidence>